<accession>A0AAE1GZK2</accession>
<protein>
    <submittedName>
        <fullName evidence="3">Secretory carrier-associated membrane protein 3</fullName>
    </submittedName>
</protein>
<evidence type="ECO:0000256" key="2">
    <source>
        <dbReference type="SAM" id="MobiDB-lite"/>
    </source>
</evidence>
<keyword evidence="4" id="KW-1185">Reference proteome</keyword>
<dbReference type="Proteomes" id="UP001219518">
    <property type="component" value="Unassembled WGS sequence"/>
</dbReference>
<proteinExistence type="predicted"/>
<keyword evidence="1" id="KW-0175">Coiled coil</keyword>
<evidence type="ECO:0000313" key="4">
    <source>
        <dbReference type="Proteomes" id="UP001219518"/>
    </source>
</evidence>
<reference evidence="3" key="1">
    <citation type="submission" date="2021-07" db="EMBL/GenBank/DDBJ databases">
        <authorList>
            <person name="Catto M.A."/>
            <person name="Jacobson A."/>
            <person name="Kennedy G."/>
            <person name="Labadie P."/>
            <person name="Hunt B.G."/>
            <person name="Srinivasan R."/>
        </authorList>
    </citation>
    <scope>NUCLEOTIDE SEQUENCE</scope>
    <source>
        <strain evidence="3">PL_HMW_Pooled</strain>
        <tissue evidence="3">Head</tissue>
    </source>
</reference>
<dbReference type="PANTHER" id="PTHR10773:SF19">
    <property type="match status" value="1"/>
</dbReference>
<organism evidence="3 4">
    <name type="scientific">Frankliniella fusca</name>
    <dbReference type="NCBI Taxonomy" id="407009"/>
    <lineage>
        <taxon>Eukaryota</taxon>
        <taxon>Metazoa</taxon>
        <taxon>Ecdysozoa</taxon>
        <taxon>Arthropoda</taxon>
        <taxon>Hexapoda</taxon>
        <taxon>Insecta</taxon>
        <taxon>Pterygota</taxon>
        <taxon>Neoptera</taxon>
        <taxon>Paraneoptera</taxon>
        <taxon>Thysanoptera</taxon>
        <taxon>Terebrantia</taxon>
        <taxon>Thripoidea</taxon>
        <taxon>Thripidae</taxon>
        <taxon>Frankliniella</taxon>
    </lineage>
</organism>
<dbReference type="EMBL" id="JAHWGI010000195">
    <property type="protein sequence ID" value="KAK3910785.1"/>
    <property type="molecule type" value="Genomic_DNA"/>
</dbReference>
<dbReference type="PANTHER" id="PTHR10773">
    <property type="entry name" value="DNA-DIRECTED RNA POLYMERASES I, II, AND III SUBUNIT RPABC2"/>
    <property type="match status" value="1"/>
</dbReference>
<reference evidence="3" key="2">
    <citation type="journal article" date="2023" name="BMC Genomics">
        <title>Pest status, molecular evolution, and epigenetic factors derived from the genome assembly of Frankliniella fusca, a thysanopteran phytovirus vector.</title>
        <authorList>
            <person name="Catto M.A."/>
            <person name="Labadie P.E."/>
            <person name="Jacobson A.L."/>
            <person name="Kennedy G.G."/>
            <person name="Srinivasan R."/>
            <person name="Hunt B.G."/>
        </authorList>
    </citation>
    <scope>NUCLEOTIDE SEQUENCE</scope>
    <source>
        <strain evidence="3">PL_HMW_Pooled</strain>
    </source>
</reference>
<dbReference type="AlphaFoldDB" id="A0AAE1GZK2"/>
<feature type="region of interest" description="Disordered" evidence="2">
    <location>
        <begin position="105"/>
        <end position="133"/>
    </location>
</feature>
<feature type="coiled-coil region" evidence="1">
    <location>
        <begin position="227"/>
        <end position="261"/>
    </location>
</feature>
<comment type="caution">
    <text evidence="3">The sequence shown here is derived from an EMBL/GenBank/DDBJ whole genome shotgun (WGS) entry which is preliminary data.</text>
</comment>
<evidence type="ECO:0000313" key="3">
    <source>
        <dbReference type="EMBL" id="KAK3910785.1"/>
    </source>
</evidence>
<name>A0AAE1GZK2_9NEOP</name>
<evidence type="ECO:0000256" key="1">
    <source>
        <dbReference type="SAM" id="Coils"/>
    </source>
</evidence>
<gene>
    <name evidence="3" type="ORF">KUF71_004274</name>
</gene>
<sequence>MAARKRKPPRKCSVRKCHETITPEIGDKIFQEYWEQGSHSKRRAYVAARIERLQVARKRSRKDDENRQKYQTFKYFLEINGRRIQVCRDTLKNTLGETDRFIRGVPENKKNSTSGITTDDQRGKKIPPHALSKTEKAAAVQRHIRSFPAYVSHYCRAKTGEQKYLSSDLTVAEMYRLYQADETNPTVSLSTYTAQFKLSGLKIHPPQTDGCDTCDTLEISIKGAASLDEKKSLEAEKERHLRRAEKAYDLKKQAKAAAKKDPTSMVIVADLQQCLPTPHLKCKRIYYSRQLYVLNYTVFDCSTGLTHCYMWSEVEGNRGSNEIATCLLKHILEVVPDGVKKLTLFSDCCPGQNRNSPMSMMMFVALQQHPTLQEIHHIFLVSGHTFMPEVDGKHAGIENYKTRLEKINVPEEWYAAVEQAGKTDPKNFPDGKFKVTHVKSFLDIASLAKDELIRRKTCTDKEPLIYMETHWWKYSKSSLGMVQVKSSFCEDAEFRVVSFLRKGIRGDRLKTLLPCLKTLPASRPISDKKKKDLLGLLGYLDEEFHAFYLNLPVSNSAQDFHPLSHDTDEEENDLAN</sequence>